<sequence length="317" mass="36013">MVQKKPYSKNKGNNKPSFNKPMKTTTFKKKKMINKADLSCFTCGEAGHFSKDCPERADRKKKAKQVNTVTASNADGYGRPGFFRLDGEWVTCFCSWCWHGRSEVHFGKIVQLRNVQHVPTMNKNLDDNEAPKRSKRRRIEKSFGDDFIVYLVDDTPTSIAEAYASPDADDWKEAVHNEMDSILSNGTWELSERPHGCKPVGCKWVFKKKLRPDGFVVNEADKCVYYRHGGGEGVILCLYVDDILIFGTNMKVIHEVKSFLSKSFDMKDLGEADVILNIKLIKNESGITLTQSHYVEKILSRFGYIDSKPSSTPYDPV</sequence>
<dbReference type="GO" id="GO:0003676">
    <property type="term" value="F:nucleic acid binding"/>
    <property type="evidence" value="ECO:0007669"/>
    <property type="project" value="InterPro"/>
</dbReference>
<dbReference type="InterPro" id="IPR013103">
    <property type="entry name" value="RVT_2"/>
</dbReference>
<dbReference type="SUPFAM" id="SSF56672">
    <property type="entry name" value="DNA/RNA polymerases"/>
    <property type="match status" value="1"/>
</dbReference>
<keyword evidence="1" id="KW-0863">Zinc-finger</keyword>
<dbReference type="Pfam" id="PF07727">
    <property type="entry name" value="RVT_2"/>
    <property type="match status" value="1"/>
</dbReference>
<evidence type="ECO:0000313" key="4">
    <source>
        <dbReference type="EMBL" id="KAK1669012.1"/>
    </source>
</evidence>
<dbReference type="SUPFAM" id="SSF57756">
    <property type="entry name" value="Retrovirus zinc finger-like domains"/>
    <property type="match status" value="1"/>
</dbReference>
<dbReference type="Gene3D" id="4.10.60.10">
    <property type="entry name" value="Zinc finger, CCHC-type"/>
    <property type="match status" value="1"/>
</dbReference>
<dbReference type="AlphaFoldDB" id="A0AAD8T2V9"/>
<dbReference type="InterPro" id="IPR001878">
    <property type="entry name" value="Znf_CCHC"/>
</dbReference>
<dbReference type="PROSITE" id="PS50158">
    <property type="entry name" value="ZF_CCHC"/>
    <property type="match status" value="1"/>
</dbReference>
<dbReference type="SMART" id="SM00343">
    <property type="entry name" value="ZnF_C2HC"/>
    <property type="match status" value="1"/>
</dbReference>
<dbReference type="InterPro" id="IPR036875">
    <property type="entry name" value="Znf_CCHC_sf"/>
</dbReference>
<organism evidence="4 5">
    <name type="scientific">Lolium multiflorum</name>
    <name type="common">Italian ryegrass</name>
    <name type="synonym">Lolium perenne subsp. multiflorum</name>
    <dbReference type="NCBI Taxonomy" id="4521"/>
    <lineage>
        <taxon>Eukaryota</taxon>
        <taxon>Viridiplantae</taxon>
        <taxon>Streptophyta</taxon>
        <taxon>Embryophyta</taxon>
        <taxon>Tracheophyta</taxon>
        <taxon>Spermatophyta</taxon>
        <taxon>Magnoliopsida</taxon>
        <taxon>Liliopsida</taxon>
        <taxon>Poales</taxon>
        <taxon>Poaceae</taxon>
        <taxon>BOP clade</taxon>
        <taxon>Pooideae</taxon>
        <taxon>Poodae</taxon>
        <taxon>Poeae</taxon>
        <taxon>Poeae Chloroplast Group 2 (Poeae type)</taxon>
        <taxon>Loliodinae</taxon>
        <taxon>Loliinae</taxon>
        <taxon>Lolium</taxon>
    </lineage>
</organism>
<evidence type="ECO:0000256" key="1">
    <source>
        <dbReference type="PROSITE-ProRule" id="PRU00047"/>
    </source>
</evidence>
<gene>
    <name evidence="4" type="ORF">QYE76_057171</name>
</gene>
<dbReference type="EMBL" id="JAUUTY010000003">
    <property type="protein sequence ID" value="KAK1669012.1"/>
    <property type="molecule type" value="Genomic_DNA"/>
</dbReference>
<keyword evidence="1" id="KW-0479">Metal-binding</keyword>
<dbReference type="Pfam" id="PF00098">
    <property type="entry name" value="zf-CCHC"/>
    <property type="match status" value="1"/>
</dbReference>
<protein>
    <recommendedName>
        <fullName evidence="3">CCHC-type domain-containing protein</fullName>
    </recommendedName>
</protein>
<feature type="domain" description="CCHC-type" evidence="3">
    <location>
        <begin position="40"/>
        <end position="55"/>
    </location>
</feature>
<evidence type="ECO:0000313" key="5">
    <source>
        <dbReference type="Proteomes" id="UP001231189"/>
    </source>
</evidence>
<evidence type="ECO:0000259" key="3">
    <source>
        <dbReference type="PROSITE" id="PS50158"/>
    </source>
</evidence>
<keyword evidence="1" id="KW-0862">Zinc</keyword>
<comment type="caution">
    <text evidence="4">The sequence shown here is derived from an EMBL/GenBank/DDBJ whole genome shotgun (WGS) entry which is preliminary data.</text>
</comment>
<proteinExistence type="predicted"/>
<dbReference type="GO" id="GO:0008270">
    <property type="term" value="F:zinc ion binding"/>
    <property type="evidence" value="ECO:0007669"/>
    <property type="project" value="UniProtKB-KW"/>
</dbReference>
<accession>A0AAD8T2V9</accession>
<dbReference type="Proteomes" id="UP001231189">
    <property type="component" value="Unassembled WGS sequence"/>
</dbReference>
<keyword evidence="5" id="KW-1185">Reference proteome</keyword>
<evidence type="ECO:0000256" key="2">
    <source>
        <dbReference type="SAM" id="MobiDB-lite"/>
    </source>
</evidence>
<name>A0AAD8T2V9_LOLMU</name>
<reference evidence="4" key="1">
    <citation type="submission" date="2023-07" db="EMBL/GenBank/DDBJ databases">
        <title>A chromosome-level genome assembly of Lolium multiflorum.</title>
        <authorList>
            <person name="Chen Y."/>
            <person name="Copetti D."/>
            <person name="Kolliker R."/>
            <person name="Studer B."/>
        </authorList>
    </citation>
    <scope>NUCLEOTIDE SEQUENCE</scope>
    <source>
        <strain evidence="4">02402/16</strain>
        <tissue evidence="4">Leaf</tissue>
    </source>
</reference>
<dbReference type="InterPro" id="IPR043502">
    <property type="entry name" value="DNA/RNA_pol_sf"/>
</dbReference>
<feature type="region of interest" description="Disordered" evidence="2">
    <location>
        <begin position="1"/>
        <end position="23"/>
    </location>
</feature>